<dbReference type="SUPFAM" id="SSF51197">
    <property type="entry name" value="Clavaminate synthase-like"/>
    <property type="match status" value="1"/>
</dbReference>
<evidence type="ECO:0000313" key="10">
    <source>
        <dbReference type="EMBL" id="CAP02481.1"/>
    </source>
</evidence>
<accession>B0VLW5</accession>
<dbReference type="FunFam" id="2.60.120.590:FF:000004">
    <property type="entry name" value="DNA oxidative demethylase ALKBH2"/>
    <property type="match status" value="1"/>
</dbReference>
<name>B0VLW5_ACIBS</name>
<dbReference type="GO" id="GO:0032451">
    <property type="term" value="F:demethylase activity"/>
    <property type="evidence" value="ECO:0007669"/>
    <property type="project" value="UniProtKB-ARBA"/>
</dbReference>
<dbReference type="PROSITE" id="PS51471">
    <property type="entry name" value="FE2OG_OXY"/>
    <property type="match status" value="1"/>
</dbReference>
<keyword evidence="2" id="KW-0479">Metal-binding</keyword>
<comment type="cofactor">
    <cofactor evidence="1">
        <name>Fe(2+)</name>
        <dbReference type="ChEBI" id="CHEBI:29033"/>
    </cofactor>
</comment>
<dbReference type="GO" id="GO:0016787">
    <property type="term" value="F:hydrolase activity"/>
    <property type="evidence" value="ECO:0007669"/>
    <property type="project" value="UniProtKB-ARBA"/>
</dbReference>
<sequence>MTLDLFSPEPCSNLLPYDGVVQDYGCILTVEEAEQYFHYLYHHLAWRHDEAKLYGKHFITPRKVAWYGDEHYRYKYSGVFRDSLPWDKALAQLKQQVEQILSEKFNSCLANLYEDGTQGMAWHSDSDVSLARTTTIASLSFGAMRKFSFRHIQTKEKVEMWLQPGQLIVMRGETQQYWQHRLNRSTKILQPRINLTFHQFKFS</sequence>
<evidence type="ECO:0000256" key="7">
    <source>
        <dbReference type="ARBA" id="ARBA00023004"/>
    </source>
</evidence>
<evidence type="ECO:0000256" key="1">
    <source>
        <dbReference type="ARBA" id="ARBA00001954"/>
    </source>
</evidence>
<evidence type="ECO:0000256" key="2">
    <source>
        <dbReference type="ARBA" id="ARBA00022723"/>
    </source>
</evidence>
<dbReference type="PANTHER" id="PTHR31212:SF4">
    <property type="entry name" value="ALPHA-KETOGLUTARATE-DEPENDENT DIOXYGENASE ALKB HOMOLOG 3"/>
    <property type="match status" value="1"/>
</dbReference>
<evidence type="ECO:0000256" key="4">
    <source>
        <dbReference type="ARBA" id="ARBA00022842"/>
    </source>
</evidence>
<dbReference type="InterPro" id="IPR027450">
    <property type="entry name" value="AlkB-like"/>
</dbReference>
<dbReference type="Gene3D" id="2.60.120.590">
    <property type="entry name" value="Alpha-ketoglutarate-dependent dioxygenase AlkB-like"/>
    <property type="match status" value="1"/>
</dbReference>
<dbReference type="GO" id="GO:0006307">
    <property type="term" value="P:DNA alkylation repair"/>
    <property type="evidence" value="ECO:0007669"/>
    <property type="project" value="InterPro"/>
</dbReference>
<dbReference type="PANTHER" id="PTHR31212">
    <property type="entry name" value="ALPHA-KETOGLUTARATE-DEPENDENT DIOXYGENASE ALKB HOMOLOG 3"/>
    <property type="match status" value="1"/>
</dbReference>
<dbReference type="KEGG" id="abm:ABSDF3209"/>
<dbReference type="HOGENOM" id="CLU_048788_5_2_6"/>
<evidence type="ECO:0000259" key="9">
    <source>
        <dbReference type="PROSITE" id="PS51471"/>
    </source>
</evidence>
<keyword evidence="6" id="KW-0560">Oxidoreductase</keyword>
<organism evidence="10 11">
    <name type="scientific">Acinetobacter baumannii (strain SDF)</name>
    <dbReference type="NCBI Taxonomy" id="509170"/>
    <lineage>
        <taxon>Bacteria</taxon>
        <taxon>Pseudomonadati</taxon>
        <taxon>Pseudomonadota</taxon>
        <taxon>Gammaproteobacteria</taxon>
        <taxon>Moraxellales</taxon>
        <taxon>Moraxellaceae</taxon>
        <taxon>Acinetobacter</taxon>
        <taxon>Acinetobacter calcoaceticus/baumannii complex</taxon>
    </lineage>
</organism>
<reference evidence="10 11" key="1">
    <citation type="journal article" date="2008" name="PLoS ONE">
        <title>Comparative analysis of Acinetobacters: three genomes for three lifestyles.</title>
        <authorList>
            <person name="Vallenet D."/>
            <person name="Nordmann P."/>
            <person name="Barbe V."/>
            <person name="Poirel L."/>
            <person name="Mangenot S."/>
            <person name="Bataille E."/>
            <person name="Dossat C."/>
            <person name="Gas S."/>
            <person name="Kreimeyer A."/>
            <person name="Lenoble P."/>
            <person name="Oztas S."/>
            <person name="Poulain J."/>
            <person name="Segurens B."/>
            <person name="Robert C."/>
            <person name="Abergel C."/>
            <person name="Claverie J.M."/>
            <person name="Raoult D."/>
            <person name="Medigue C."/>
            <person name="Weissenbach J."/>
            <person name="Cruveiller S."/>
        </authorList>
    </citation>
    <scope>NUCLEOTIDE SEQUENCE [LARGE SCALE GENOMIC DNA]</scope>
    <source>
        <strain evidence="10 11">SDF</strain>
    </source>
</reference>
<dbReference type="Proteomes" id="UP000001741">
    <property type="component" value="Chromosome"/>
</dbReference>
<keyword evidence="3" id="KW-0227">DNA damage</keyword>
<evidence type="ECO:0000256" key="6">
    <source>
        <dbReference type="ARBA" id="ARBA00023002"/>
    </source>
</evidence>
<keyword evidence="7" id="KW-0408">Iron</keyword>
<keyword evidence="4" id="KW-0460">Magnesium</keyword>
<dbReference type="GO" id="GO:0051213">
    <property type="term" value="F:dioxygenase activity"/>
    <property type="evidence" value="ECO:0007669"/>
    <property type="project" value="UniProtKB-KW"/>
</dbReference>
<gene>
    <name evidence="10" type="primary">alkB</name>
    <name evidence="10" type="ordered locus">ABSDF3209</name>
</gene>
<dbReference type="AlphaFoldDB" id="B0VLW5"/>
<dbReference type="InterPro" id="IPR037151">
    <property type="entry name" value="AlkB-like_sf"/>
</dbReference>
<dbReference type="InterPro" id="IPR032854">
    <property type="entry name" value="ALKBH3"/>
</dbReference>
<evidence type="ECO:0000313" key="11">
    <source>
        <dbReference type="Proteomes" id="UP000001741"/>
    </source>
</evidence>
<proteinExistence type="predicted"/>
<feature type="domain" description="Fe2OG dioxygenase" evidence="9">
    <location>
        <begin position="104"/>
        <end position="201"/>
    </location>
</feature>
<keyword evidence="8" id="KW-0234">DNA repair</keyword>
<dbReference type="EMBL" id="CU468230">
    <property type="protein sequence ID" value="CAP02481.1"/>
    <property type="molecule type" value="Genomic_DNA"/>
</dbReference>
<dbReference type="GO" id="GO:0140097">
    <property type="term" value="F:catalytic activity, acting on DNA"/>
    <property type="evidence" value="ECO:0007669"/>
    <property type="project" value="UniProtKB-ARBA"/>
</dbReference>
<dbReference type="GO" id="GO:0046872">
    <property type="term" value="F:metal ion binding"/>
    <property type="evidence" value="ECO:0007669"/>
    <property type="project" value="UniProtKB-KW"/>
</dbReference>
<protein>
    <submittedName>
        <fullName evidence="10">DNA repair system specific for alkylated DNA</fullName>
    </submittedName>
</protein>
<evidence type="ECO:0000256" key="3">
    <source>
        <dbReference type="ARBA" id="ARBA00022763"/>
    </source>
</evidence>
<keyword evidence="5" id="KW-0223">Dioxygenase</keyword>
<evidence type="ECO:0000256" key="8">
    <source>
        <dbReference type="ARBA" id="ARBA00023204"/>
    </source>
</evidence>
<dbReference type="Pfam" id="PF13532">
    <property type="entry name" value="2OG-FeII_Oxy_2"/>
    <property type="match status" value="1"/>
</dbReference>
<dbReference type="GO" id="GO:0016705">
    <property type="term" value="F:oxidoreductase activity, acting on paired donors, with incorporation or reduction of molecular oxygen"/>
    <property type="evidence" value="ECO:0007669"/>
    <property type="project" value="UniProtKB-ARBA"/>
</dbReference>
<evidence type="ECO:0000256" key="5">
    <source>
        <dbReference type="ARBA" id="ARBA00022964"/>
    </source>
</evidence>
<dbReference type="InterPro" id="IPR005123">
    <property type="entry name" value="Oxoglu/Fe-dep_dioxygenase_dom"/>
</dbReference>